<sequence>MTITVAHITELPEVAEQLLHFIGNDRVVLFFAPMGAGKTTLINALCQQLQTYDQPSSPTFAIVNEYTYPKGKIYHFDCYRLKYEHEALDLGYEDYFFSGNYCFIEWPEKIPNLLPDDVTSIRISLLPNGTRKVIAQKGLPVISS</sequence>
<evidence type="ECO:0000256" key="5">
    <source>
        <dbReference type="ARBA" id="ARBA00022694"/>
    </source>
</evidence>
<evidence type="ECO:0000256" key="10">
    <source>
        <dbReference type="ARBA" id="ARBA00032441"/>
    </source>
</evidence>
<comment type="caution">
    <text evidence="11">The sequence shown here is derived from an EMBL/GenBank/DDBJ whole genome shotgun (WGS) entry which is preliminary data.</text>
</comment>
<evidence type="ECO:0000256" key="4">
    <source>
        <dbReference type="ARBA" id="ARBA00022490"/>
    </source>
</evidence>
<evidence type="ECO:0000313" key="11">
    <source>
        <dbReference type="EMBL" id="GAA4783505.1"/>
    </source>
</evidence>
<dbReference type="EMBL" id="BAABIQ010000005">
    <property type="protein sequence ID" value="GAA4783505.1"/>
    <property type="molecule type" value="Genomic_DNA"/>
</dbReference>
<evidence type="ECO:0000256" key="9">
    <source>
        <dbReference type="ARBA" id="ARBA00022842"/>
    </source>
</evidence>
<protein>
    <recommendedName>
        <fullName evidence="3">tRNA threonylcarbamoyladenosine biosynthesis protein TsaE</fullName>
    </recommendedName>
    <alternativeName>
        <fullName evidence="10">t(6)A37 threonylcarbamoyladenosine biosynthesis protein TsaE</fullName>
    </alternativeName>
</protein>
<evidence type="ECO:0000256" key="7">
    <source>
        <dbReference type="ARBA" id="ARBA00022741"/>
    </source>
</evidence>
<keyword evidence="8" id="KW-0067">ATP-binding</keyword>
<dbReference type="Proteomes" id="UP001501411">
    <property type="component" value="Unassembled WGS sequence"/>
</dbReference>
<name>A0ABP9AMB9_9SPHI</name>
<evidence type="ECO:0000313" key="12">
    <source>
        <dbReference type="Proteomes" id="UP001501411"/>
    </source>
</evidence>
<dbReference type="NCBIfam" id="TIGR00150">
    <property type="entry name" value="T6A_YjeE"/>
    <property type="match status" value="1"/>
</dbReference>
<dbReference type="Gene3D" id="3.40.50.300">
    <property type="entry name" value="P-loop containing nucleotide triphosphate hydrolases"/>
    <property type="match status" value="1"/>
</dbReference>
<keyword evidence="5" id="KW-0819">tRNA processing</keyword>
<comment type="similarity">
    <text evidence="2">Belongs to the TsaE family.</text>
</comment>
<keyword evidence="7" id="KW-0547">Nucleotide-binding</keyword>
<keyword evidence="12" id="KW-1185">Reference proteome</keyword>
<dbReference type="InterPro" id="IPR027417">
    <property type="entry name" value="P-loop_NTPase"/>
</dbReference>
<dbReference type="PANTHER" id="PTHR33540">
    <property type="entry name" value="TRNA THREONYLCARBAMOYLADENOSINE BIOSYNTHESIS PROTEIN TSAE"/>
    <property type="match status" value="1"/>
</dbReference>
<organism evidence="11 12">
    <name type="scientific">Olivibacter ginsenosidimutans</name>
    <dbReference type="NCBI Taxonomy" id="1176537"/>
    <lineage>
        <taxon>Bacteria</taxon>
        <taxon>Pseudomonadati</taxon>
        <taxon>Bacteroidota</taxon>
        <taxon>Sphingobacteriia</taxon>
        <taxon>Sphingobacteriales</taxon>
        <taxon>Sphingobacteriaceae</taxon>
        <taxon>Olivibacter</taxon>
    </lineage>
</organism>
<keyword evidence="6" id="KW-0479">Metal-binding</keyword>
<proteinExistence type="inferred from homology"/>
<evidence type="ECO:0000256" key="6">
    <source>
        <dbReference type="ARBA" id="ARBA00022723"/>
    </source>
</evidence>
<dbReference type="RefSeq" id="WP_345230519.1">
    <property type="nucleotide sequence ID" value="NZ_BAABIQ010000005.1"/>
</dbReference>
<evidence type="ECO:0000256" key="3">
    <source>
        <dbReference type="ARBA" id="ARBA00019010"/>
    </source>
</evidence>
<reference evidence="12" key="1">
    <citation type="journal article" date="2019" name="Int. J. Syst. Evol. Microbiol.">
        <title>The Global Catalogue of Microorganisms (GCM) 10K type strain sequencing project: providing services to taxonomists for standard genome sequencing and annotation.</title>
        <authorList>
            <consortium name="The Broad Institute Genomics Platform"/>
            <consortium name="The Broad Institute Genome Sequencing Center for Infectious Disease"/>
            <person name="Wu L."/>
            <person name="Ma J."/>
        </authorList>
    </citation>
    <scope>NUCLEOTIDE SEQUENCE [LARGE SCALE GENOMIC DNA]</scope>
    <source>
        <strain evidence="12">JCM 18200</strain>
    </source>
</reference>
<keyword evidence="4" id="KW-0963">Cytoplasm</keyword>
<keyword evidence="9" id="KW-0460">Magnesium</keyword>
<evidence type="ECO:0000256" key="1">
    <source>
        <dbReference type="ARBA" id="ARBA00004496"/>
    </source>
</evidence>
<dbReference type="Pfam" id="PF02367">
    <property type="entry name" value="TsaE"/>
    <property type="match status" value="1"/>
</dbReference>
<evidence type="ECO:0000256" key="8">
    <source>
        <dbReference type="ARBA" id="ARBA00022840"/>
    </source>
</evidence>
<accession>A0ABP9AMB9</accession>
<gene>
    <name evidence="11" type="primary">tsaE</name>
    <name evidence="11" type="ORF">GCM10023231_08930</name>
</gene>
<comment type="subcellular location">
    <subcellularLocation>
        <location evidence="1">Cytoplasm</location>
    </subcellularLocation>
</comment>
<dbReference type="SUPFAM" id="SSF52540">
    <property type="entry name" value="P-loop containing nucleoside triphosphate hydrolases"/>
    <property type="match status" value="1"/>
</dbReference>
<dbReference type="InterPro" id="IPR003442">
    <property type="entry name" value="T6A_TsaE"/>
</dbReference>
<dbReference type="PANTHER" id="PTHR33540:SF2">
    <property type="entry name" value="TRNA THREONYLCARBAMOYLADENOSINE BIOSYNTHESIS PROTEIN TSAE"/>
    <property type="match status" value="1"/>
</dbReference>
<evidence type="ECO:0000256" key="2">
    <source>
        <dbReference type="ARBA" id="ARBA00007599"/>
    </source>
</evidence>